<feature type="transmembrane region" description="Helical" evidence="1">
    <location>
        <begin position="139"/>
        <end position="157"/>
    </location>
</feature>
<dbReference type="AlphaFoldDB" id="A0A2R4C8A6"/>
<dbReference type="OrthoDB" id="9788724at2"/>
<protein>
    <recommendedName>
        <fullName evidence="2">DUF5009 domain-containing protein</fullName>
    </recommendedName>
</protein>
<feature type="transmembrane region" description="Helical" evidence="1">
    <location>
        <begin position="232"/>
        <end position="251"/>
    </location>
</feature>
<name>A0A2R4C8A6_9BURK</name>
<evidence type="ECO:0000313" key="3">
    <source>
        <dbReference type="EMBL" id="AVR95846.1"/>
    </source>
</evidence>
<gene>
    <name evidence="3" type="ORF">C9I28_08975</name>
</gene>
<dbReference type="EMBL" id="CP028324">
    <property type="protein sequence ID" value="AVR95846.1"/>
    <property type="molecule type" value="Genomic_DNA"/>
</dbReference>
<feature type="transmembrane region" description="Helical" evidence="1">
    <location>
        <begin position="109"/>
        <end position="127"/>
    </location>
</feature>
<evidence type="ECO:0000313" key="4">
    <source>
        <dbReference type="Proteomes" id="UP000240505"/>
    </source>
</evidence>
<reference evidence="3 4" key="1">
    <citation type="submission" date="2018-03" db="EMBL/GenBank/DDBJ databases">
        <title>Massilia armeniaca sp. nov., isolated from desert soil.</title>
        <authorList>
            <person name="Huang H."/>
            <person name="Ren M."/>
        </authorList>
    </citation>
    <scope>NUCLEOTIDE SEQUENCE [LARGE SCALE GENOMIC DNA]</scope>
    <source>
        <strain evidence="3 4">ZMN-3</strain>
    </source>
</reference>
<feature type="transmembrane region" description="Helical" evidence="1">
    <location>
        <begin position="292"/>
        <end position="314"/>
    </location>
</feature>
<accession>A0A2R4C8A6</accession>
<dbReference type="InterPro" id="IPR032176">
    <property type="entry name" value="DUF5009"/>
</dbReference>
<keyword evidence="4" id="KW-1185">Reference proteome</keyword>
<feature type="transmembrane region" description="Helical" evidence="1">
    <location>
        <begin position="196"/>
        <end position="220"/>
    </location>
</feature>
<dbReference type="PANTHER" id="PTHR31061">
    <property type="entry name" value="LD22376P"/>
    <property type="match status" value="1"/>
</dbReference>
<dbReference type="PANTHER" id="PTHR31061:SF24">
    <property type="entry name" value="LD22376P"/>
    <property type="match status" value="1"/>
</dbReference>
<proteinExistence type="predicted"/>
<feature type="transmembrane region" description="Helical" evidence="1">
    <location>
        <begin position="359"/>
        <end position="385"/>
    </location>
</feature>
<keyword evidence="1" id="KW-0812">Transmembrane</keyword>
<feature type="transmembrane region" description="Helical" evidence="1">
    <location>
        <begin position="263"/>
        <end position="280"/>
    </location>
</feature>
<feature type="transmembrane region" description="Helical" evidence="1">
    <location>
        <begin position="83"/>
        <end position="103"/>
    </location>
</feature>
<dbReference type="RefSeq" id="WP_107141198.1">
    <property type="nucleotide sequence ID" value="NZ_CP028324.1"/>
</dbReference>
<feature type="transmembrane region" description="Helical" evidence="1">
    <location>
        <begin position="51"/>
        <end position="71"/>
    </location>
</feature>
<feature type="transmembrane region" description="Helical" evidence="1">
    <location>
        <begin position="321"/>
        <end position="339"/>
    </location>
</feature>
<sequence length="394" mass="42862">MPANRLVSLDAFRGCVIAAMIWVNYIAGMPGIPYWLEHAGPRADGITLPDLVFPAFLFIVGIAIPLALQRAVGHVTPALLGRLLWRAASLMVAGVVLANAYRYDAAAALLPRAWYFLLFYVAMMLLWRQRDDGARDRTFWLGAALMLFLLLSFRGTLNEEFDSVYLQHTWWGILGMIGWSYLVCSLAYLATRGDGAALMAALAGLLALYLGGTAGALDWLPAAPRGFVNVPQLLGSTAANVLAGTIVGRLFVRGAASGHRERIRFMAWFALGLFVCGLLLRPYHGINKIHATAAYTLVCAGIVLALFLLCYVLVDVWGWQRWTIVVLPAGTNALFAYIAPDAWEQLAAVLQLPRVWWPYLASGGLPGLLNAAAMTAAMLGLTALANRVGLRLKF</sequence>
<dbReference type="Pfam" id="PF16401">
    <property type="entry name" value="DUF5009"/>
    <property type="match status" value="1"/>
</dbReference>
<dbReference type="Proteomes" id="UP000240505">
    <property type="component" value="Chromosome"/>
</dbReference>
<evidence type="ECO:0000256" key="1">
    <source>
        <dbReference type="SAM" id="Phobius"/>
    </source>
</evidence>
<feature type="transmembrane region" description="Helical" evidence="1">
    <location>
        <begin position="12"/>
        <end position="36"/>
    </location>
</feature>
<organism evidence="3 4">
    <name type="scientific">Pseudoduganella armeniaca</name>
    <dbReference type="NCBI Taxonomy" id="2072590"/>
    <lineage>
        <taxon>Bacteria</taxon>
        <taxon>Pseudomonadati</taxon>
        <taxon>Pseudomonadota</taxon>
        <taxon>Betaproteobacteria</taxon>
        <taxon>Burkholderiales</taxon>
        <taxon>Oxalobacteraceae</taxon>
        <taxon>Telluria group</taxon>
        <taxon>Pseudoduganella</taxon>
    </lineage>
</organism>
<keyword evidence="1" id="KW-0472">Membrane</keyword>
<feature type="domain" description="DUF5009" evidence="2">
    <location>
        <begin position="7"/>
        <end position="72"/>
    </location>
</feature>
<keyword evidence="1" id="KW-1133">Transmembrane helix</keyword>
<dbReference type="KEGG" id="masz:C9I28_08975"/>
<evidence type="ECO:0000259" key="2">
    <source>
        <dbReference type="Pfam" id="PF16401"/>
    </source>
</evidence>
<feature type="transmembrane region" description="Helical" evidence="1">
    <location>
        <begin position="169"/>
        <end position="189"/>
    </location>
</feature>